<dbReference type="AlphaFoldDB" id="A0A5B7GWK3"/>
<sequence length="100" mass="10866">MNSLSPPSLAVSSTGSATGKWTPPLPIPSSGQRLHQAHWPCLSDRYHSLGMNPPASTARVSLLVRKQPAVWARQQEESGTQERKLKGCDYDVRRGSSRAG</sequence>
<evidence type="ECO:0000313" key="3">
    <source>
        <dbReference type="Proteomes" id="UP000324222"/>
    </source>
</evidence>
<proteinExistence type="predicted"/>
<feature type="compositionally biased region" description="Basic and acidic residues" evidence="1">
    <location>
        <begin position="74"/>
        <end position="94"/>
    </location>
</feature>
<evidence type="ECO:0000256" key="1">
    <source>
        <dbReference type="SAM" id="MobiDB-lite"/>
    </source>
</evidence>
<evidence type="ECO:0000313" key="2">
    <source>
        <dbReference type="EMBL" id="MPC61869.1"/>
    </source>
</evidence>
<name>A0A5B7GWK3_PORTR</name>
<dbReference type="EMBL" id="VSRR010019041">
    <property type="protein sequence ID" value="MPC61869.1"/>
    <property type="molecule type" value="Genomic_DNA"/>
</dbReference>
<feature type="region of interest" description="Disordered" evidence="1">
    <location>
        <begin position="72"/>
        <end position="100"/>
    </location>
</feature>
<feature type="compositionally biased region" description="Polar residues" evidence="1">
    <location>
        <begin position="1"/>
        <end position="19"/>
    </location>
</feature>
<reference evidence="2 3" key="1">
    <citation type="submission" date="2019-05" db="EMBL/GenBank/DDBJ databases">
        <title>Another draft genome of Portunus trituberculatus and its Hox gene families provides insights of decapod evolution.</title>
        <authorList>
            <person name="Jeong J.-H."/>
            <person name="Song I."/>
            <person name="Kim S."/>
            <person name="Choi T."/>
            <person name="Kim D."/>
            <person name="Ryu S."/>
            <person name="Kim W."/>
        </authorList>
    </citation>
    <scope>NUCLEOTIDE SEQUENCE [LARGE SCALE GENOMIC DNA]</scope>
    <source>
        <tissue evidence="2">Muscle</tissue>
    </source>
</reference>
<comment type="caution">
    <text evidence="2">The sequence shown here is derived from an EMBL/GenBank/DDBJ whole genome shotgun (WGS) entry which is preliminary data.</text>
</comment>
<keyword evidence="3" id="KW-1185">Reference proteome</keyword>
<gene>
    <name evidence="2" type="ORF">E2C01_055946</name>
</gene>
<dbReference type="Proteomes" id="UP000324222">
    <property type="component" value="Unassembled WGS sequence"/>
</dbReference>
<protein>
    <submittedName>
        <fullName evidence="2">Uncharacterized protein</fullName>
    </submittedName>
</protein>
<feature type="region of interest" description="Disordered" evidence="1">
    <location>
        <begin position="1"/>
        <end position="34"/>
    </location>
</feature>
<organism evidence="2 3">
    <name type="scientific">Portunus trituberculatus</name>
    <name type="common">Swimming crab</name>
    <name type="synonym">Neptunus trituberculatus</name>
    <dbReference type="NCBI Taxonomy" id="210409"/>
    <lineage>
        <taxon>Eukaryota</taxon>
        <taxon>Metazoa</taxon>
        <taxon>Ecdysozoa</taxon>
        <taxon>Arthropoda</taxon>
        <taxon>Crustacea</taxon>
        <taxon>Multicrustacea</taxon>
        <taxon>Malacostraca</taxon>
        <taxon>Eumalacostraca</taxon>
        <taxon>Eucarida</taxon>
        <taxon>Decapoda</taxon>
        <taxon>Pleocyemata</taxon>
        <taxon>Brachyura</taxon>
        <taxon>Eubrachyura</taxon>
        <taxon>Portunoidea</taxon>
        <taxon>Portunidae</taxon>
        <taxon>Portuninae</taxon>
        <taxon>Portunus</taxon>
    </lineage>
</organism>
<accession>A0A5B7GWK3</accession>